<protein>
    <submittedName>
        <fullName evidence="1">Uncharacterized protein</fullName>
    </submittedName>
</protein>
<name>A0A164SW52_9CRUS</name>
<accession>A0A164SW52</accession>
<dbReference type="EMBL" id="LRGB01001924">
    <property type="protein sequence ID" value="KZS09999.1"/>
    <property type="molecule type" value="Genomic_DNA"/>
</dbReference>
<evidence type="ECO:0000313" key="1">
    <source>
        <dbReference type="EMBL" id="KZS09999.1"/>
    </source>
</evidence>
<sequence>MPVVVQRERNFTCFKCFLVIQGPYEALTKHFRQQHGFKTANKERNDALFCGQNGCTQKVDTFANFRYHLSVCEKNVDLEMDADNNIKTQHQVEPMEQDISAEASFDHDFEGMPIIPDDSVSVSVGLSHYYGFVLDVTGMKSLV</sequence>
<dbReference type="Proteomes" id="UP000076858">
    <property type="component" value="Unassembled WGS sequence"/>
</dbReference>
<gene>
    <name evidence="1" type="ORF">APZ42_025662</name>
</gene>
<comment type="caution">
    <text evidence="1">The sequence shown here is derived from an EMBL/GenBank/DDBJ whole genome shotgun (WGS) entry which is preliminary data.</text>
</comment>
<dbReference type="AlphaFoldDB" id="A0A164SW52"/>
<organism evidence="1 2">
    <name type="scientific">Daphnia magna</name>
    <dbReference type="NCBI Taxonomy" id="35525"/>
    <lineage>
        <taxon>Eukaryota</taxon>
        <taxon>Metazoa</taxon>
        <taxon>Ecdysozoa</taxon>
        <taxon>Arthropoda</taxon>
        <taxon>Crustacea</taxon>
        <taxon>Branchiopoda</taxon>
        <taxon>Diplostraca</taxon>
        <taxon>Cladocera</taxon>
        <taxon>Anomopoda</taxon>
        <taxon>Daphniidae</taxon>
        <taxon>Daphnia</taxon>
    </lineage>
</organism>
<evidence type="ECO:0000313" key="2">
    <source>
        <dbReference type="Proteomes" id="UP000076858"/>
    </source>
</evidence>
<keyword evidence="2" id="KW-1185">Reference proteome</keyword>
<proteinExistence type="predicted"/>
<reference evidence="1 2" key="1">
    <citation type="submission" date="2016-03" db="EMBL/GenBank/DDBJ databases">
        <title>EvidentialGene: Evidence-directed Construction of Genes on Genomes.</title>
        <authorList>
            <person name="Gilbert D.G."/>
            <person name="Choi J.-H."/>
            <person name="Mockaitis K."/>
            <person name="Colbourne J."/>
            <person name="Pfrender M."/>
        </authorList>
    </citation>
    <scope>NUCLEOTIDE SEQUENCE [LARGE SCALE GENOMIC DNA]</scope>
    <source>
        <strain evidence="1 2">Xinb3</strain>
        <tissue evidence="1">Complete organism</tissue>
    </source>
</reference>